<evidence type="ECO:0000313" key="9">
    <source>
        <dbReference type="Proteomes" id="UP001652625"/>
    </source>
</evidence>
<dbReference type="PANTHER" id="PTHR44489">
    <property type="match status" value="1"/>
</dbReference>
<dbReference type="InterPro" id="IPR013083">
    <property type="entry name" value="Znf_RING/FYVE/PHD"/>
</dbReference>
<evidence type="ECO:0000259" key="8">
    <source>
        <dbReference type="PROSITE" id="PS50089"/>
    </source>
</evidence>
<dbReference type="InterPro" id="IPR027370">
    <property type="entry name" value="Znf-RING_euk"/>
</dbReference>
<feature type="repeat" description="WD" evidence="7">
    <location>
        <begin position="531"/>
        <end position="564"/>
    </location>
</feature>
<dbReference type="SMART" id="SM00184">
    <property type="entry name" value="RING"/>
    <property type="match status" value="1"/>
</dbReference>
<dbReference type="CDD" id="cd00200">
    <property type="entry name" value="WD40"/>
    <property type="match status" value="1"/>
</dbReference>
<dbReference type="PROSITE" id="PS50082">
    <property type="entry name" value="WD_REPEATS_2"/>
    <property type="match status" value="3"/>
</dbReference>
<evidence type="ECO:0000256" key="4">
    <source>
        <dbReference type="ARBA" id="ARBA00022771"/>
    </source>
</evidence>
<evidence type="ECO:0000256" key="1">
    <source>
        <dbReference type="ARBA" id="ARBA00022574"/>
    </source>
</evidence>
<evidence type="ECO:0000313" key="10">
    <source>
        <dbReference type="RefSeq" id="XP_065650085.1"/>
    </source>
</evidence>
<gene>
    <name evidence="10" type="primary">LOC100205428</name>
</gene>
<dbReference type="SMART" id="SM00320">
    <property type="entry name" value="WD40"/>
    <property type="match status" value="7"/>
</dbReference>
<dbReference type="InterPro" id="IPR001841">
    <property type="entry name" value="Znf_RING"/>
</dbReference>
<dbReference type="InterPro" id="IPR019775">
    <property type="entry name" value="WD40_repeat_CS"/>
</dbReference>
<dbReference type="SUPFAM" id="SSF50978">
    <property type="entry name" value="WD40 repeat-like"/>
    <property type="match status" value="1"/>
</dbReference>
<evidence type="ECO:0000256" key="7">
    <source>
        <dbReference type="PROSITE-ProRule" id="PRU00221"/>
    </source>
</evidence>
<keyword evidence="3" id="KW-0677">Repeat</keyword>
<dbReference type="PROSITE" id="PS00678">
    <property type="entry name" value="WD_REPEATS_1"/>
    <property type="match status" value="3"/>
</dbReference>
<dbReference type="InterPro" id="IPR036322">
    <property type="entry name" value="WD40_repeat_dom_sf"/>
</dbReference>
<dbReference type="PRINTS" id="PR00320">
    <property type="entry name" value="GPROTEINBRPT"/>
</dbReference>
<dbReference type="InterPro" id="IPR020472">
    <property type="entry name" value="WD40_PAC1"/>
</dbReference>
<sequence length="616" mass="69078">MALLPTKFVITPSSSLFCPLCEKLFKDPVISTCCGHTFCRKCVENSSILSCPLDGIRMGSNVIVSNRAVNGQLEDLLIWCRHTLYRVDSEDEFQVDEDGCQEQIMLGQRAIHEESCLSAWIPCPNSSNHCGKFRKMHFNDHLKVCEYKRCKFATKGCEFRGGDEKLQLHEVQCSFQETAVEWDSICDGENDDGLHAKYLVKAVKNLNERVGLLEKSKDEIINTLEKYNSNVINLSIQVEKLSQNIEKLFYIPKTNSIYQPASKSISDISSQNCRRTVSTTGLNTLDDARSRSSSSAPSRMFSFAEPKIEMWKMPLSFKCVGTFRGHNGTIRSIASKGMYVFSGGDDQSIKVWDIQDKDMKNSKGCIATLKGHTGEIHAICTSGQYLYSAGSDKSIKVWDANTLKLLSSKGDAHLDVIGALLSTGKYIFSGSYSSIKVWRTVTLELLHSISDIYHWVRAFAVSSKRKTVYSGSHNKVHLWSAEEPFTCLGELTHTHGSVYSLAVTNHYLIIGTYNQNTHLYNVVTHQHIKVLNAHIGIINDIVVSPSGNFLFTASYDHTVQLWDLVKLLPVQILSRHEGSVNCMTLRGDMLFTGSEDQEIKVYLYYQGLASKNLMVV</sequence>
<dbReference type="InterPro" id="IPR044715">
    <property type="entry name" value="WDR86-like"/>
</dbReference>
<dbReference type="InterPro" id="IPR015943">
    <property type="entry name" value="WD40/YVTN_repeat-like_dom_sf"/>
</dbReference>
<proteinExistence type="predicted"/>
<evidence type="ECO:0000256" key="6">
    <source>
        <dbReference type="PROSITE-ProRule" id="PRU00175"/>
    </source>
</evidence>
<dbReference type="SUPFAM" id="SSF57850">
    <property type="entry name" value="RING/U-box"/>
    <property type="match status" value="1"/>
</dbReference>
<accession>A0ABM4BLZ2</accession>
<dbReference type="InterPro" id="IPR017907">
    <property type="entry name" value="Znf_RING_CS"/>
</dbReference>
<dbReference type="PROSITE" id="PS00518">
    <property type="entry name" value="ZF_RING_1"/>
    <property type="match status" value="1"/>
</dbReference>
<dbReference type="InterPro" id="IPR001680">
    <property type="entry name" value="WD40_rpt"/>
</dbReference>
<organism evidence="9 10">
    <name type="scientific">Hydra vulgaris</name>
    <name type="common">Hydra</name>
    <name type="synonym">Hydra attenuata</name>
    <dbReference type="NCBI Taxonomy" id="6087"/>
    <lineage>
        <taxon>Eukaryota</taxon>
        <taxon>Metazoa</taxon>
        <taxon>Cnidaria</taxon>
        <taxon>Hydrozoa</taxon>
        <taxon>Hydroidolina</taxon>
        <taxon>Anthoathecata</taxon>
        <taxon>Aplanulata</taxon>
        <taxon>Hydridae</taxon>
        <taxon>Hydra</taxon>
    </lineage>
</organism>
<dbReference type="Pfam" id="PF13445">
    <property type="entry name" value="zf-RING_UBOX"/>
    <property type="match status" value="1"/>
</dbReference>
<feature type="domain" description="RING-type" evidence="8">
    <location>
        <begin position="18"/>
        <end position="54"/>
    </location>
</feature>
<dbReference type="GeneID" id="100205428"/>
<dbReference type="Pfam" id="PF00400">
    <property type="entry name" value="WD40"/>
    <property type="match status" value="4"/>
</dbReference>
<dbReference type="SUPFAM" id="SSF49599">
    <property type="entry name" value="TRAF domain-like"/>
    <property type="match status" value="1"/>
</dbReference>
<keyword evidence="2" id="KW-0479">Metal-binding</keyword>
<feature type="repeat" description="WD" evidence="7">
    <location>
        <begin position="323"/>
        <end position="362"/>
    </location>
</feature>
<keyword evidence="9" id="KW-1185">Reference proteome</keyword>
<dbReference type="PROSITE" id="PS50294">
    <property type="entry name" value="WD_REPEATS_REGION"/>
    <property type="match status" value="3"/>
</dbReference>
<dbReference type="Gene3D" id="2.130.10.10">
    <property type="entry name" value="YVTN repeat-like/Quinoprotein amine dehydrogenase"/>
    <property type="match status" value="2"/>
</dbReference>
<dbReference type="PROSITE" id="PS50089">
    <property type="entry name" value="ZF_RING_2"/>
    <property type="match status" value="1"/>
</dbReference>
<protein>
    <submittedName>
        <fullName evidence="10">E3 ubiquitin-protein ligase TRAF7 isoform X2</fullName>
    </submittedName>
</protein>
<evidence type="ECO:0000256" key="3">
    <source>
        <dbReference type="ARBA" id="ARBA00022737"/>
    </source>
</evidence>
<keyword evidence="5" id="KW-0862">Zinc</keyword>
<reference evidence="10" key="1">
    <citation type="submission" date="2025-08" db="UniProtKB">
        <authorList>
            <consortium name="RefSeq"/>
        </authorList>
    </citation>
    <scope>IDENTIFICATION</scope>
</reference>
<dbReference type="RefSeq" id="XP_065650085.1">
    <property type="nucleotide sequence ID" value="XM_065794013.1"/>
</dbReference>
<dbReference type="Proteomes" id="UP001652625">
    <property type="component" value="Chromosome 03"/>
</dbReference>
<evidence type="ECO:0000256" key="2">
    <source>
        <dbReference type="ARBA" id="ARBA00022723"/>
    </source>
</evidence>
<keyword evidence="4 6" id="KW-0863">Zinc-finger</keyword>
<feature type="repeat" description="WD" evidence="7">
    <location>
        <begin position="369"/>
        <end position="408"/>
    </location>
</feature>
<keyword evidence="1 7" id="KW-0853">WD repeat</keyword>
<evidence type="ECO:0000256" key="5">
    <source>
        <dbReference type="ARBA" id="ARBA00022833"/>
    </source>
</evidence>
<name>A0ABM4BLZ2_HYDVU</name>
<dbReference type="Gene3D" id="3.30.40.10">
    <property type="entry name" value="Zinc/RING finger domain, C3HC4 (zinc finger)"/>
    <property type="match status" value="1"/>
</dbReference>
<dbReference type="PANTHER" id="PTHR44489:SF11">
    <property type="entry name" value="WD REPEAT DOMAIN 86"/>
    <property type="match status" value="1"/>
</dbReference>